<comment type="similarity">
    <text evidence="1">Belongs to the heat shock protein 70 family.</text>
</comment>
<evidence type="ECO:0000256" key="3">
    <source>
        <dbReference type="ARBA" id="ARBA00022840"/>
    </source>
</evidence>
<reference evidence="5" key="1">
    <citation type="submission" date="2016-11" db="UniProtKB">
        <authorList>
            <consortium name="WormBaseParasite"/>
        </authorList>
    </citation>
    <scope>IDENTIFICATION</scope>
</reference>
<dbReference type="GO" id="GO:0005524">
    <property type="term" value="F:ATP binding"/>
    <property type="evidence" value="ECO:0007669"/>
    <property type="project" value="UniProtKB-KW"/>
</dbReference>
<proteinExistence type="inferred from homology"/>
<protein>
    <submittedName>
        <fullName evidence="5">Heat shock protein family A (Hsp70) member 5</fullName>
    </submittedName>
</protein>
<dbReference type="GO" id="GO:0006950">
    <property type="term" value="P:response to stress"/>
    <property type="evidence" value="ECO:0007669"/>
    <property type="project" value="UniProtKB-ARBA"/>
</dbReference>
<sequence length="135" mass="14591">MSSMSVIGGAVLAILIAGYIGRQYGLPPPPPKIAGVDLGTTFSSIGIYHAVSGDTVILPDDVGKRSVPSVVAFLLIKSGIPSLSNWMMVAMHFLKFHWIAVLSRKLYPQEVGSIIVSYLRHAAEKQLKTPLNQLY</sequence>
<keyword evidence="2" id="KW-0547">Nucleotide-binding</keyword>
<name>A0A1I7W7H0_HETBA</name>
<dbReference type="AlphaFoldDB" id="A0A1I7W7H0"/>
<evidence type="ECO:0000313" key="5">
    <source>
        <dbReference type="WBParaSite" id="Hba_00563"/>
    </source>
</evidence>
<keyword evidence="4" id="KW-1185">Reference proteome</keyword>
<keyword evidence="3" id="KW-0067">ATP-binding</keyword>
<dbReference type="Gene3D" id="3.30.420.40">
    <property type="match status" value="1"/>
</dbReference>
<dbReference type="InterPro" id="IPR018181">
    <property type="entry name" value="Heat_shock_70_CS"/>
</dbReference>
<dbReference type="PROSITE" id="PS00297">
    <property type="entry name" value="HSP70_1"/>
    <property type="match status" value="1"/>
</dbReference>
<dbReference type="WBParaSite" id="Hba_00563">
    <property type="protein sequence ID" value="Hba_00563"/>
    <property type="gene ID" value="Hba_00563"/>
</dbReference>
<evidence type="ECO:0000313" key="4">
    <source>
        <dbReference type="Proteomes" id="UP000095283"/>
    </source>
</evidence>
<dbReference type="Proteomes" id="UP000095283">
    <property type="component" value="Unplaced"/>
</dbReference>
<evidence type="ECO:0000256" key="2">
    <source>
        <dbReference type="ARBA" id="ARBA00022741"/>
    </source>
</evidence>
<evidence type="ECO:0000256" key="1">
    <source>
        <dbReference type="ARBA" id="ARBA00007381"/>
    </source>
</evidence>
<dbReference type="Pfam" id="PF00012">
    <property type="entry name" value="HSP70"/>
    <property type="match status" value="1"/>
</dbReference>
<dbReference type="PRINTS" id="PR00301">
    <property type="entry name" value="HEATSHOCK70"/>
</dbReference>
<organism evidence="4 5">
    <name type="scientific">Heterorhabditis bacteriophora</name>
    <name type="common">Entomopathogenic nematode worm</name>
    <dbReference type="NCBI Taxonomy" id="37862"/>
    <lineage>
        <taxon>Eukaryota</taxon>
        <taxon>Metazoa</taxon>
        <taxon>Ecdysozoa</taxon>
        <taxon>Nematoda</taxon>
        <taxon>Chromadorea</taxon>
        <taxon>Rhabditida</taxon>
        <taxon>Rhabditina</taxon>
        <taxon>Rhabditomorpha</taxon>
        <taxon>Strongyloidea</taxon>
        <taxon>Heterorhabditidae</taxon>
        <taxon>Heterorhabditis</taxon>
    </lineage>
</organism>
<dbReference type="SUPFAM" id="SSF53067">
    <property type="entry name" value="Actin-like ATPase domain"/>
    <property type="match status" value="1"/>
</dbReference>
<dbReference type="InterPro" id="IPR013126">
    <property type="entry name" value="Hsp_70_fam"/>
</dbReference>
<accession>A0A1I7W7H0</accession>
<dbReference type="InterPro" id="IPR043129">
    <property type="entry name" value="ATPase_NBD"/>
</dbReference>
<dbReference type="GO" id="GO:0140662">
    <property type="term" value="F:ATP-dependent protein folding chaperone"/>
    <property type="evidence" value="ECO:0007669"/>
    <property type="project" value="InterPro"/>
</dbReference>